<dbReference type="EMBL" id="JAGTAR010000031">
    <property type="protein sequence ID" value="MBR8537398.1"/>
    <property type="molecule type" value="Genomic_DNA"/>
</dbReference>
<keyword evidence="5 6" id="KW-0472">Membrane</keyword>
<evidence type="ECO:0000259" key="8">
    <source>
        <dbReference type="Pfam" id="PF13807"/>
    </source>
</evidence>
<reference evidence="9" key="1">
    <citation type="journal article" date="2018" name="Int. J. Syst. Evol. Microbiol.">
        <title>Carboxylicivirga sediminis sp. nov., isolated from coastal sediment.</title>
        <authorList>
            <person name="Wang F.Q."/>
            <person name="Ren L.H."/>
            <person name="Zou R.J."/>
            <person name="Sun Y.Z."/>
            <person name="Liu X.J."/>
            <person name="Jiang F."/>
            <person name="Liu L.J."/>
        </authorList>
    </citation>
    <scope>NUCLEOTIDE SEQUENCE</scope>
    <source>
        <strain evidence="9">JR1</strain>
    </source>
</reference>
<feature type="transmembrane region" description="Helical" evidence="6">
    <location>
        <begin position="33"/>
        <end position="51"/>
    </location>
</feature>
<feature type="domain" description="Tyrosine-protein kinase G-rich" evidence="8">
    <location>
        <begin position="287"/>
        <end position="359"/>
    </location>
</feature>
<name>A0A941F7U9_9BACT</name>
<keyword evidence="10" id="KW-1185">Reference proteome</keyword>
<evidence type="ECO:0000256" key="2">
    <source>
        <dbReference type="ARBA" id="ARBA00022475"/>
    </source>
</evidence>
<evidence type="ECO:0000259" key="7">
    <source>
        <dbReference type="Pfam" id="PF02706"/>
    </source>
</evidence>
<dbReference type="InterPro" id="IPR050445">
    <property type="entry name" value="Bact_polysacc_biosynth/exp"/>
</dbReference>
<evidence type="ECO:0000313" key="9">
    <source>
        <dbReference type="EMBL" id="MBR8537398.1"/>
    </source>
</evidence>
<dbReference type="Pfam" id="PF02706">
    <property type="entry name" value="Wzz"/>
    <property type="match status" value="1"/>
</dbReference>
<reference evidence="9" key="2">
    <citation type="submission" date="2021-04" db="EMBL/GenBank/DDBJ databases">
        <authorList>
            <person name="Zhang T."/>
            <person name="Zhang Y."/>
            <person name="Lu D."/>
            <person name="Zuo D."/>
            <person name="Du Z."/>
        </authorList>
    </citation>
    <scope>NUCLEOTIDE SEQUENCE</scope>
    <source>
        <strain evidence="9">JR1</strain>
    </source>
</reference>
<evidence type="ECO:0000256" key="4">
    <source>
        <dbReference type="ARBA" id="ARBA00022989"/>
    </source>
</evidence>
<gene>
    <name evidence="9" type="ORF">KDU71_17655</name>
</gene>
<protein>
    <submittedName>
        <fullName evidence="9">Lipopolysaccharide biosynthesis protein</fullName>
    </submittedName>
</protein>
<feature type="transmembrane region" description="Helical" evidence="6">
    <location>
        <begin position="339"/>
        <end position="362"/>
    </location>
</feature>
<evidence type="ECO:0000256" key="3">
    <source>
        <dbReference type="ARBA" id="ARBA00022692"/>
    </source>
</evidence>
<feature type="domain" description="Polysaccharide chain length determinant N-terminal" evidence="7">
    <location>
        <begin position="16"/>
        <end position="116"/>
    </location>
</feature>
<accession>A0A941F7U9</accession>
<sequence>MNTENKNDKLQIIKDDEIDLIALVKTIWNGRKTIYYSIGIAIFIGLIIAFASPAKYEAYCTLIPSEEKQAGALGNLGGLASMAGINLGSMMGQSSGIPAEIYPQVVNSYPFKKAMIDQQFHFEGYQQPISFYDYAVADTIESLGSKIAKYTIRLPWTIKNALSDTTDEELAVTDYGVLNLSEEELMAMAAVEQVIVIDVDKKTGLINVSAELGEPVLVAQVVQKAVELLQDYIIKYKTKQSREHLEFVQGQFDQKKAEYEVAQKSFFAYKDQHRNMVSERVNLEFQRLSDEYDMSSTVFKGLAQQLEQAKIAVNEQTPAFTILEPAKVPIEKSAPKKKIILVVSVFLGGFIGLGVIFGKLVLNSIMKKE</sequence>
<keyword evidence="4 6" id="KW-1133">Transmembrane helix</keyword>
<dbReference type="PANTHER" id="PTHR32309:SF13">
    <property type="entry name" value="FERRIC ENTEROBACTIN TRANSPORT PROTEIN FEPE"/>
    <property type="match status" value="1"/>
</dbReference>
<evidence type="ECO:0000256" key="6">
    <source>
        <dbReference type="SAM" id="Phobius"/>
    </source>
</evidence>
<comment type="caution">
    <text evidence="9">The sequence shown here is derived from an EMBL/GenBank/DDBJ whole genome shotgun (WGS) entry which is preliminary data.</text>
</comment>
<dbReference type="InterPro" id="IPR003856">
    <property type="entry name" value="LPS_length_determ_N"/>
</dbReference>
<proteinExistence type="predicted"/>
<dbReference type="RefSeq" id="WP_212192422.1">
    <property type="nucleotide sequence ID" value="NZ_JAGTAR010000031.1"/>
</dbReference>
<organism evidence="9 10">
    <name type="scientific">Carboxylicivirga sediminis</name>
    <dbReference type="NCBI Taxonomy" id="2006564"/>
    <lineage>
        <taxon>Bacteria</taxon>
        <taxon>Pseudomonadati</taxon>
        <taxon>Bacteroidota</taxon>
        <taxon>Bacteroidia</taxon>
        <taxon>Marinilabiliales</taxon>
        <taxon>Marinilabiliaceae</taxon>
        <taxon>Carboxylicivirga</taxon>
    </lineage>
</organism>
<evidence type="ECO:0000256" key="5">
    <source>
        <dbReference type="ARBA" id="ARBA00023136"/>
    </source>
</evidence>
<keyword evidence="2" id="KW-1003">Cell membrane</keyword>
<dbReference type="InterPro" id="IPR032807">
    <property type="entry name" value="GNVR"/>
</dbReference>
<comment type="subcellular location">
    <subcellularLocation>
        <location evidence="1">Cell membrane</location>
        <topology evidence="1">Multi-pass membrane protein</topology>
    </subcellularLocation>
</comment>
<keyword evidence="3 6" id="KW-0812">Transmembrane</keyword>
<evidence type="ECO:0000313" key="10">
    <source>
        <dbReference type="Proteomes" id="UP000679220"/>
    </source>
</evidence>
<dbReference type="GO" id="GO:0004713">
    <property type="term" value="F:protein tyrosine kinase activity"/>
    <property type="evidence" value="ECO:0007669"/>
    <property type="project" value="TreeGrafter"/>
</dbReference>
<dbReference type="PANTHER" id="PTHR32309">
    <property type="entry name" value="TYROSINE-PROTEIN KINASE"/>
    <property type="match status" value="1"/>
</dbReference>
<evidence type="ECO:0000256" key="1">
    <source>
        <dbReference type="ARBA" id="ARBA00004651"/>
    </source>
</evidence>
<dbReference type="Proteomes" id="UP000679220">
    <property type="component" value="Unassembled WGS sequence"/>
</dbReference>
<dbReference type="AlphaFoldDB" id="A0A941F7U9"/>
<dbReference type="Pfam" id="PF13807">
    <property type="entry name" value="GNVR"/>
    <property type="match status" value="1"/>
</dbReference>
<dbReference type="GO" id="GO:0005886">
    <property type="term" value="C:plasma membrane"/>
    <property type="evidence" value="ECO:0007669"/>
    <property type="project" value="UniProtKB-SubCell"/>
</dbReference>